<organism evidence="9 10">
    <name type="scientific">Paenibacillus aurantius</name>
    <dbReference type="NCBI Taxonomy" id="2918900"/>
    <lineage>
        <taxon>Bacteria</taxon>
        <taxon>Bacillati</taxon>
        <taxon>Bacillota</taxon>
        <taxon>Bacilli</taxon>
        <taxon>Bacillales</taxon>
        <taxon>Paenibacillaceae</taxon>
        <taxon>Paenibacillus</taxon>
    </lineage>
</organism>
<keyword evidence="3" id="KW-1003">Cell membrane</keyword>
<evidence type="ECO:0000256" key="6">
    <source>
        <dbReference type="ARBA" id="ARBA00023136"/>
    </source>
</evidence>
<dbReference type="InterPro" id="IPR035906">
    <property type="entry name" value="MetI-like_sf"/>
</dbReference>
<sequence>MQTSLALAMRRISKGWQLYVLILLPLVYLIVFRYVPMYGAQIAFKKFVLTKGIWESDWVGLRHFKRFWNTPGFWSILRNTLWLSLYQLIVSFPCPILLALGLNYVRGRTFKRTVQMVTYAPHFISVVVVAGITMQMLAPRTGAVNNVLALLGFERINFMGEPGYFMSIFVWSDVWQNIGFGCIVYLAALAGIDPTLHEAAMIDGASKRQRMLNIDLPGIMPVAMIILILNMGHILDLGFEKALLLQNPLNIGTSEIIDTYVYKIGLQSQVPNFDYAAAIGLFKNGIAFVLLLTANKLAKTFTRSSLW</sequence>
<dbReference type="PROSITE" id="PS50928">
    <property type="entry name" value="ABC_TM1"/>
    <property type="match status" value="1"/>
</dbReference>
<dbReference type="GO" id="GO:0005886">
    <property type="term" value="C:plasma membrane"/>
    <property type="evidence" value="ECO:0007669"/>
    <property type="project" value="UniProtKB-SubCell"/>
</dbReference>
<keyword evidence="2 7" id="KW-0813">Transport</keyword>
<evidence type="ECO:0000256" key="7">
    <source>
        <dbReference type="RuleBase" id="RU363032"/>
    </source>
</evidence>
<evidence type="ECO:0000259" key="8">
    <source>
        <dbReference type="PROSITE" id="PS50928"/>
    </source>
</evidence>
<feature type="transmembrane region" description="Helical" evidence="7">
    <location>
        <begin position="212"/>
        <end position="235"/>
    </location>
</feature>
<comment type="subcellular location">
    <subcellularLocation>
        <location evidence="1 7">Cell membrane</location>
        <topology evidence="1 7">Multi-pass membrane protein</topology>
    </subcellularLocation>
</comment>
<dbReference type="Proteomes" id="UP001305702">
    <property type="component" value="Chromosome"/>
</dbReference>
<comment type="similarity">
    <text evidence="7">Belongs to the binding-protein-dependent transport system permease family.</text>
</comment>
<dbReference type="AlphaFoldDB" id="A0AA96RC70"/>
<accession>A0AA96RC70</accession>
<keyword evidence="4 7" id="KW-0812">Transmembrane</keyword>
<dbReference type="PANTHER" id="PTHR43227">
    <property type="entry name" value="BLL4140 PROTEIN"/>
    <property type="match status" value="1"/>
</dbReference>
<proteinExistence type="inferred from homology"/>
<dbReference type="InterPro" id="IPR050809">
    <property type="entry name" value="UgpAE/MalFG_permease"/>
</dbReference>
<gene>
    <name evidence="9" type="ORF">MJA45_21685</name>
</gene>
<evidence type="ECO:0000256" key="4">
    <source>
        <dbReference type="ARBA" id="ARBA00022692"/>
    </source>
</evidence>
<keyword evidence="5 7" id="KW-1133">Transmembrane helix</keyword>
<feature type="transmembrane region" description="Helical" evidence="7">
    <location>
        <begin position="117"/>
        <end position="138"/>
    </location>
</feature>
<dbReference type="KEGG" id="paun:MJA45_21685"/>
<keyword evidence="10" id="KW-1185">Reference proteome</keyword>
<evidence type="ECO:0000256" key="3">
    <source>
        <dbReference type="ARBA" id="ARBA00022475"/>
    </source>
</evidence>
<dbReference type="PANTHER" id="PTHR43227:SF11">
    <property type="entry name" value="BLL4140 PROTEIN"/>
    <property type="match status" value="1"/>
</dbReference>
<reference evidence="9 10" key="1">
    <citation type="submission" date="2022-02" db="EMBL/GenBank/DDBJ databases">
        <title>Paenibacillus sp. MBLB1776 Whole Genome Shotgun Sequencing.</title>
        <authorList>
            <person name="Hwang C.Y."/>
            <person name="Cho E.-S."/>
            <person name="Seo M.-J."/>
        </authorList>
    </citation>
    <scope>NUCLEOTIDE SEQUENCE [LARGE SCALE GENOMIC DNA]</scope>
    <source>
        <strain evidence="9 10">MBLB1776</strain>
    </source>
</reference>
<evidence type="ECO:0000256" key="2">
    <source>
        <dbReference type="ARBA" id="ARBA00022448"/>
    </source>
</evidence>
<dbReference type="GO" id="GO:0055085">
    <property type="term" value="P:transmembrane transport"/>
    <property type="evidence" value="ECO:0007669"/>
    <property type="project" value="InterPro"/>
</dbReference>
<feature type="transmembrane region" description="Helical" evidence="7">
    <location>
        <begin position="174"/>
        <end position="192"/>
    </location>
</feature>
<dbReference type="Gene3D" id="1.10.3720.10">
    <property type="entry name" value="MetI-like"/>
    <property type="match status" value="1"/>
</dbReference>
<feature type="transmembrane region" description="Helical" evidence="7">
    <location>
        <begin position="16"/>
        <end position="35"/>
    </location>
</feature>
<dbReference type="InterPro" id="IPR000515">
    <property type="entry name" value="MetI-like"/>
</dbReference>
<dbReference type="SUPFAM" id="SSF161098">
    <property type="entry name" value="MetI-like"/>
    <property type="match status" value="1"/>
</dbReference>
<feature type="domain" description="ABC transmembrane type-1" evidence="8">
    <location>
        <begin position="77"/>
        <end position="294"/>
    </location>
</feature>
<evidence type="ECO:0000256" key="5">
    <source>
        <dbReference type="ARBA" id="ARBA00022989"/>
    </source>
</evidence>
<feature type="transmembrane region" description="Helical" evidence="7">
    <location>
        <begin position="275"/>
        <end position="294"/>
    </location>
</feature>
<evidence type="ECO:0000256" key="1">
    <source>
        <dbReference type="ARBA" id="ARBA00004651"/>
    </source>
</evidence>
<dbReference type="RefSeq" id="WP_315603984.1">
    <property type="nucleotide sequence ID" value="NZ_CP130318.1"/>
</dbReference>
<keyword evidence="6 7" id="KW-0472">Membrane</keyword>
<dbReference type="CDD" id="cd06261">
    <property type="entry name" value="TM_PBP2"/>
    <property type="match status" value="1"/>
</dbReference>
<dbReference type="Pfam" id="PF00528">
    <property type="entry name" value="BPD_transp_1"/>
    <property type="match status" value="1"/>
</dbReference>
<feature type="transmembrane region" description="Helical" evidence="7">
    <location>
        <begin position="85"/>
        <end position="105"/>
    </location>
</feature>
<evidence type="ECO:0000313" key="10">
    <source>
        <dbReference type="Proteomes" id="UP001305702"/>
    </source>
</evidence>
<name>A0AA96RC70_9BACL</name>
<dbReference type="EMBL" id="CP130318">
    <property type="protein sequence ID" value="WNQ10210.1"/>
    <property type="molecule type" value="Genomic_DNA"/>
</dbReference>
<protein>
    <submittedName>
        <fullName evidence="9">ABC transporter permease subunit</fullName>
    </submittedName>
</protein>
<evidence type="ECO:0000313" key="9">
    <source>
        <dbReference type="EMBL" id="WNQ10210.1"/>
    </source>
</evidence>